<evidence type="ECO:0000256" key="7">
    <source>
        <dbReference type="ARBA" id="ARBA00046278"/>
    </source>
</evidence>
<evidence type="ECO:0000256" key="4">
    <source>
        <dbReference type="ARBA" id="ARBA00023139"/>
    </source>
</evidence>
<evidence type="ECO:0000313" key="11">
    <source>
        <dbReference type="EMBL" id="KAF2761193.1"/>
    </source>
</evidence>
<dbReference type="Pfam" id="PF00957">
    <property type="entry name" value="Synaptobrevin"/>
    <property type="match status" value="1"/>
</dbReference>
<evidence type="ECO:0000313" key="12">
    <source>
        <dbReference type="Proteomes" id="UP000799437"/>
    </source>
</evidence>
<evidence type="ECO:0000256" key="8">
    <source>
        <dbReference type="PROSITE-ProRule" id="PRU00290"/>
    </source>
</evidence>
<comment type="similarity">
    <text evidence="1">Belongs to the synaptobrevin family.</text>
</comment>
<dbReference type="Gene3D" id="1.20.5.110">
    <property type="match status" value="1"/>
</dbReference>
<evidence type="ECO:0000256" key="3">
    <source>
        <dbReference type="ARBA" id="ARBA00023136"/>
    </source>
</evidence>
<evidence type="ECO:0000259" key="9">
    <source>
        <dbReference type="PROSITE" id="PS50859"/>
    </source>
</evidence>
<dbReference type="InterPro" id="IPR011012">
    <property type="entry name" value="Longin-like_dom_sf"/>
</dbReference>
<dbReference type="InterPro" id="IPR010908">
    <property type="entry name" value="Longin_dom"/>
</dbReference>
<proteinExistence type="inferred from homology"/>
<dbReference type="SUPFAM" id="SSF64356">
    <property type="entry name" value="SNARE-like"/>
    <property type="match status" value="1"/>
</dbReference>
<keyword evidence="4" id="KW-0564">Palmitate</keyword>
<dbReference type="EMBL" id="ML996567">
    <property type="protein sequence ID" value="KAF2761193.1"/>
    <property type="molecule type" value="Genomic_DNA"/>
</dbReference>
<comment type="subcellular location">
    <subcellularLocation>
        <location evidence="7">Endomembrane system</location>
        <topology evidence="7">Lipid-anchor</topology>
        <orientation evidence="7">Cytoplasmic side</orientation>
    </subcellularLocation>
</comment>
<keyword evidence="6" id="KW-0636">Prenylation</keyword>
<gene>
    <name evidence="11" type="ORF">EJ05DRAFT_497749</name>
</gene>
<dbReference type="InterPro" id="IPR042855">
    <property type="entry name" value="V_SNARE_CC"/>
</dbReference>
<dbReference type="CDD" id="cd14824">
    <property type="entry name" value="Longin"/>
    <property type="match status" value="1"/>
</dbReference>
<evidence type="ECO:0000256" key="5">
    <source>
        <dbReference type="ARBA" id="ARBA00023288"/>
    </source>
</evidence>
<accession>A0A6A6WEP9</accession>
<dbReference type="RefSeq" id="XP_033603644.1">
    <property type="nucleotide sequence ID" value="XM_033746583.1"/>
</dbReference>
<reference evidence="11" key="1">
    <citation type="journal article" date="2020" name="Stud. Mycol.">
        <title>101 Dothideomycetes genomes: a test case for predicting lifestyles and emergence of pathogens.</title>
        <authorList>
            <person name="Haridas S."/>
            <person name="Albert R."/>
            <person name="Binder M."/>
            <person name="Bloem J."/>
            <person name="Labutti K."/>
            <person name="Salamov A."/>
            <person name="Andreopoulos B."/>
            <person name="Baker S."/>
            <person name="Barry K."/>
            <person name="Bills G."/>
            <person name="Bluhm B."/>
            <person name="Cannon C."/>
            <person name="Castanera R."/>
            <person name="Culley D."/>
            <person name="Daum C."/>
            <person name="Ezra D."/>
            <person name="Gonzalez J."/>
            <person name="Henrissat B."/>
            <person name="Kuo A."/>
            <person name="Liang C."/>
            <person name="Lipzen A."/>
            <person name="Lutzoni F."/>
            <person name="Magnuson J."/>
            <person name="Mondo S."/>
            <person name="Nolan M."/>
            <person name="Ohm R."/>
            <person name="Pangilinan J."/>
            <person name="Park H.-J."/>
            <person name="Ramirez L."/>
            <person name="Alfaro M."/>
            <person name="Sun H."/>
            <person name="Tritt A."/>
            <person name="Yoshinaga Y."/>
            <person name="Zwiers L.-H."/>
            <person name="Turgeon B."/>
            <person name="Goodwin S."/>
            <person name="Spatafora J."/>
            <person name="Crous P."/>
            <person name="Grigoriev I."/>
        </authorList>
    </citation>
    <scope>NUCLEOTIDE SEQUENCE</scope>
    <source>
        <strain evidence="11">CBS 121739</strain>
    </source>
</reference>
<keyword evidence="12" id="KW-1185">Reference proteome</keyword>
<dbReference type="GO" id="GO:0005794">
    <property type="term" value="C:Golgi apparatus"/>
    <property type="evidence" value="ECO:0007669"/>
    <property type="project" value="TreeGrafter"/>
</dbReference>
<dbReference type="Gene3D" id="3.30.450.50">
    <property type="entry name" value="Longin domain"/>
    <property type="match status" value="1"/>
</dbReference>
<evidence type="ECO:0000259" key="10">
    <source>
        <dbReference type="PROSITE" id="PS50892"/>
    </source>
</evidence>
<name>A0A6A6WEP9_9PEZI</name>
<evidence type="ECO:0000256" key="6">
    <source>
        <dbReference type="ARBA" id="ARBA00023289"/>
    </source>
</evidence>
<feature type="domain" description="Longin" evidence="9">
    <location>
        <begin position="7"/>
        <end position="132"/>
    </location>
</feature>
<dbReference type="GeneID" id="54487637"/>
<dbReference type="SUPFAM" id="SSF58038">
    <property type="entry name" value="SNARE fusion complex"/>
    <property type="match status" value="1"/>
</dbReference>
<dbReference type="AlphaFoldDB" id="A0A6A6WEP9"/>
<sequence>MKIYYMGILKNDAKPIVELCAVKDLSSYGFLQKNAVGEFMTVFSKGVAEGIKPGQRHDAEQEQYVFHAYGRSEGIAGIIISDSQYPSLVAHQLLSKITDEFLTKHPRATFATLTQDSVPVGTYRFPELDEYIRKYQDPEQADNIMKIQRELDETKIVLHKTIESVLQRGQNLDKLVDQSNDLSYSSRQFYKGAKKQNSCCVVM</sequence>
<keyword evidence="2" id="KW-0488">Methylation</keyword>
<dbReference type="GO" id="GO:0006888">
    <property type="term" value="P:endoplasmic reticulum to Golgi vesicle-mediated transport"/>
    <property type="evidence" value="ECO:0007669"/>
    <property type="project" value="TreeGrafter"/>
</dbReference>
<keyword evidence="3" id="KW-0472">Membrane</keyword>
<dbReference type="OrthoDB" id="27923at2759"/>
<dbReference type="Proteomes" id="UP000799437">
    <property type="component" value="Unassembled WGS sequence"/>
</dbReference>
<evidence type="ECO:0000256" key="1">
    <source>
        <dbReference type="ARBA" id="ARBA00008025"/>
    </source>
</evidence>
<dbReference type="PROSITE" id="PS50859">
    <property type="entry name" value="LONGIN"/>
    <property type="match status" value="1"/>
</dbReference>
<dbReference type="PANTHER" id="PTHR45806">
    <property type="entry name" value="SYNAPTOBREVIN HOMOLOG YKT6"/>
    <property type="match status" value="1"/>
</dbReference>
<keyword evidence="5" id="KW-0449">Lipoprotein</keyword>
<keyword evidence="8" id="KW-0175">Coiled coil</keyword>
<dbReference type="PANTHER" id="PTHR45806:SF1">
    <property type="entry name" value="SYNAPTOBREVIN HOMOLOG YKT6"/>
    <property type="match status" value="1"/>
</dbReference>
<dbReference type="SMART" id="SM01270">
    <property type="entry name" value="Longin"/>
    <property type="match status" value="1"/>
</dbReference>
<protein>
    <submittedName>
        <fullName evidence="11">Synaptobrevin</fullName>
    </submittedName>
</protein>
<organism evidence="11 12">
    <name type="scientific">Pseudovirgaria hyperparasitica</name>
    <dbReference type="NCBI Taxonomy" id="470096"/>
    <lineage>
        <taxon>Eukaryota</taxon>
        <taxon>Fungi</taxon>
        <taxon>Dikarya</taxon>
        <taxon>Ascomycota</taxon>
        <taxon>Pezizomycotina</taxon>
        <taxon>Dothideomycetes</taxon>
        <taxon>Dothideomycetes incertae sedis</taxon>
        <taxon>Acrospermales</taxon>
        <taxon>Acrospermaceae</taxon>
        <taxon>Pseudovirgaria</taxon>
    </lineage>
</organism>
<dbReference type="Pfam" id="PF13774">
    <property type="entry name" value="Longin"/>
    <property type="match status" value="1"/>
</dbReference>
<dbReference type="PROSITE" id="PS50892">
    <property type="entry name" value="V_SNARE"/>
    <property type="match status" value="1"/>
</dbReference>
<feature type="domain" description="V-SNARE coiled-coil homology" evidence="10">
    <location>
        <begin position="143"/>
        <end position="203"/>
    </location>
</feature>
<evidence type="ECO:0000256" key="2">
    <source>
        <dbReference type="ARBA" id="ARBA00022481"/>
    </source>
</evidence>
<dbReference type="GO" id="GO:0005484">
    <property type="term" value="F:SNAP receptor activity"/>
    <property type="evidence" value="ECO:0007669"/>
    <property type="project" value="TreeGrafter"/>
</dbReference>